<dbReference type="SUPFAM" id="SSF53474">
    <property type="entry name" value="alpha/beta-Hydrolases"/>
    <property type="match status" value="1"/>
</dbReference>
<keyword evidence="2" id="KW-0378">Hydrolase</keyword>
<proteinExistence type="predicted"/>
<name>A0ABX6GQA3_9GAMM</name>
<keyword evidence="3" id="KW-1185">Reference proteome</keyword>
<reference evidence="2 3" key="1">
    <citation type="submission" date="2019-07" db="EMBL/GenBank/DDBJ databases">
        <title>Serratia dokdonensis sp. nov., an elicitor of systemic resistance in Nicotiana Tabacum.</title>
        <authorList>
            <person name="Son J.-S."/>
            <person name="Hwang Y.-J."/>
            <person name="Lee S.-Y."/>
            <person name="Ghim S.-Y."/>
        </authorList>
    </citation>
    <scope>NUCLEOTIDE SEQUENCE [LARGE SCALE GENOMIC DNA]</scope>
    <source>
        <strain evidence="2 3">KUDC3025</strain>
    </source>
</reference>
<dbReference type="Proteomes" id="UP000430368">
    <property type="component" value="Chromosome"/>
</dbReference>
<dbReference type="InterPro" id="IPR051044">
    <property type="entry name" value="MAG_DAG_Lipase"/>
</dbReference>
<evidence type="ECO:0000313" key="3">
    <source>
        <dbReference type="Proteomes" id="UP000430368"/>
    </source>
</evidence>
<dbReference type="PIRSF" id="PIRSF037442">
    <property type="entry name" value="UCP037442_abhydr"/>
    <property type="match status" value="1"/>
</dbReference>
<dbReference type="EMBL" id="CP041764">
    <property type="protein sequence ID" value="QHA88454.1"/>
    <property type="molecule type" value="Genomic_DNA"/>
</dbReference>
<dbReference type="RefSeq" id="WP_160030300.1">
    <property type="nucleotide sequence ID" value="NZ_CP041764.1"/>
</dbReference>
<organism evidence="2 3">
    <name type="scientific">Serratia rhizosphaerae</name>
    <dbReference type="NCBI Taxonomy" id="2597702"/>
    <lineage>
        <taxon>Bacteria</taxon>
        <taxon>Pseudomonadati</taxon>
        <taxon>Pseudomonadota</taxon>
        <taxon>Gammaproteobacteria</taxon>
        <taxon>Enterobacterales</taxon>
        <taxon>Yersiniaceae</taxon>
        <taxon>Serratia</taxon>
    </lineage>
</organism>
<evidence type="ECO:0000259" key="1">
    <source>
        <dbReference type="Pfam" id="PF12146"/>
    </source>
</evidence>
<evidence type="ECO:0000313" key="2">
    <source>
        <dbReference type="EMBL" id="QHA88454.1"/>
    </source>
</evidence>
<sequence length="290" mass="32042">MEQITIPLSAVEAISATLWEVAQAKAVVILHPATAVVQTFYYDFARYLNERGFNVMTYDYRGTGRSRGNLRECKVSMADWMEEDVGRVTDWAASRFPGMPLLAVGHSVGGHAIVLSSATRALQAAVLIASHAGVTRTIQATVEKIRVWCMLRLLAPVLCRLFGYMPARRLGIGEDLPGPVMLQWSYWSSLPGYFYDDPAMNAGQRAARVDIPLLVLGFDDDPWANPGAITRLITPLKHAIIERRSFKPADAGVAAIGHMGFFRQRCAKTLWPVVGDWLSENITLPGSEHE</sequence>
<dbReference type="InterPro" id="IPR022742">
    <property type="entry name" value="Hydrolase_4"/>
</dbReference>
<dbReference type="InterPro" id="IPR029058">
    <property type="entry name" value="AB_hydrolase_fold"/>
</dbReference>
<feature type="domain" description="Serine aminopeptidase S33" evidence="1">
    <location>
        <begin position="24"/>
        <end position="152"/>
    </location>
</feature>
<protein>
    <submittedName>
        <fullName evidence="2">Alpha/beta fold hydrolase</fullName>
    </submittedName>
</protein>
<gene>
    <name evidence="2" type="ORF">FO014_16590</name>
</gene>
<dbReference type="Gene3D" id="3.40.50.1820">
    <property type="entry name" value="alpha/beta hydrolase"/>
    <property type="match status" value="1"/>
</dbReference>
<accession>A0ABX6GQA3</accession>
<dbReference type="GO" id="GO:0016787">
    <property type="term" value="F:hydrolase activity"/>
    <property type="evidence" value="ECO:0007669"/>
    <property type="project" value="UniProtKB-KW"/>
</dbReference>
<dbReference type="PANTHER" id="PTHR11614">
    <property type="entry name" value="PHOSPHOLIPASE-RELATED"/>
    <property type="match status" value="1"/>
</dbReference>
<dbReference type="Pfam" id="PF12146">
    <property type="entry name" value="Hydrolase_4"/>
    <property type="match status" value="1"/>
</dbReference>
<dbReference type="InterPro" id="IPR017208">
    <property type="entry name" value="UCP037442_abhydr"/>
</dbReference>